<evidence type="ECO:0000313" key="2">
    <source>
        <dbReference type="Proteomes" id="UP000053352"/>
    </source>
</evidence>
<dbReference type="OrthoDB" id="15552at2157"/>
<sequence length="210" mass="23511">MGEPEFLIVYHEPGDPSEHRRVQELAARIRELAGVELEAIPLREFKRCSRCRRVYLLMFTRGGHWLSLREKGVNAAHIPPSVTAAAVAEELERRGLDRVMLVALKARRLVRGQSEDLELIARLLQARGLRAEARILDSLEPPERPETREPVAPVALLAGRLVRAACMLTKGPCLGPFIDYGWWHLLAWITSDIRAGLGENPGGPRRAPRG</sequence>
<gene>
    <name evidence="1" type="ORF">CF15_00475</name>
</gene>
<keyword evidence="2" id="KW-1185">Reference proteome</keyword>
<dbReference type="AlphaFoldDB" id="A0A0V8RTG0"/>
<reference evidence="1 2" key="1">
    <citation type="submission" date="2015-11" db="EMBL/GenBank/DDBJ databases">
        <title>Genome sequence of Pyrodictium occultum PL-19, a marine hyperthermophilic archaeon isolated from Volcano, Italy.</title>
        <authorList>
            <person name="Utturkar S."/>
            <person name="Huber H."/>
            <person name="Leptihn S."/>
            <person name="Brown S."/>
            <person name="Stetter K.O."/>
            <person name="Podar M."/>
        </authorList>
    </citation>
    <scope>NUCLEOTIDE SEQUENCE [LARGE SCALE GENOMIC DNA]</scope>
    <source>
        <strain evidence="1 2">PL-19</strain>
    </source>
</reference>
<name>A0A0V8RTG0_PYROC</name>
<proteinExistence type="predicted"/>
<dbReference type="EMBL" id="LNTB01000001">
    <property type="protein sequence ID" value="KSW11376.1"/>
    <property type="molecule type" value="Genomic_DNA"/>
</dbReference>
<comment type="caution">
    <text evidence="1">The sequence shown here is derived from an EMBL/GenBank/DDBJ whole genome shotgun (WGS) entry which is preliminary data.</text>
</comment>
<evidence type="ECO:0000313" key="1">
    <source>
        <dbReference type="EMBL" id="KSW11376.1"/>
    </source>
</evidence>
<accession>A0A0V8RTG0</accession>
<dbReference type="Proteomes" id="UP000053352">
    <property type="component" value="Unassembled WGS sequence"/>
</dbReference>
<dbReference type="RefSeq" id="WP_058370048.1">
    <property type="nucleotide sequence ID" value="NZ_LNTB01000001.1"/>
</dbReference>
<protein>
    <submittedName>
        <fullName evidence="1">Uncharacterized protein</fullName>
    </submittedName>
</protein>
<organism evidence="1 2">
    <name type="scientific">Pyrodictium occultum</name>
    <dbReference type="NCBI Taxonomy" id="2309"/>
    <lineage>
        <taxon>Archaea</taxon>
        <taxon>Thermoproteota</taxon>
        <taxon>Thermoprotei</taxon>
        <taxon>Desulfurococcales</taxon>
        <taxon>Pyrodictiaceae</taxon>
        <taxon>Pyrodictium</taxon>
    </lineage>
</organism>